<dbReference type="InterPro" id="IPR001296">
    <property type="entry name" value="Glyco_trans_1"/>
</dbReference>
<feature type="domain" description="Glycosyl transferase family 1" evidence="1">
    <location>
        <begin position="213"/>
        <end position="373"/>
    </location>
</feature>
<proteinExistence type="predicted"/>
<name>A0A0E1WAL2_BURPE</name>
<reference evidence="3" key="1">
    <citation type="submission" date="2009-05" db="EMBL/GenBank/DDBJ databases">
        <authorList>
            <person name="Harkins D.M."/>
            <person name="DeShazer D."/>
            <person name="Woods D.E."/>
            <person name="Brinkac L.M."/>
            <person name="Brown K.A."/>
            <person name="Hung G.C."/>
            <person name="Tuanyok A."/>
            <person name="Zhang B."/>
            <person name="Nierman W.C."/>
        </authorList>
    </citation>
    <scope>NUCLEOTIDE SEQUENCE [LARGE SCALE GENOMIC DNA]</scope>
    <source>
        <strain evidence="3">1710a</strain>
    </source>
</reference>
<gene>
    <name evidence="3" type="ORF">BURPS1710A_3777</name>
</gene>
<dbReference type="HOGENOM" id="CLU_456113_0_0_4"/>
<evidence type="ECO:0000259" key="1">
    <source>
        <dbReference type="Pfam" id="PF00534"/>
    </source>
</evidence>
<dbReference type="SUPFAM" id="SSF53756">
    <property type="entry name" value="UDP-Glycosyltransferase/glycogen phosphorylase"/>
    <property type="match status" value="1"/>
</dbReference>
<dbReference type="Pfam" id="PF13946">
    <property type="entry name" value="DUF4214"/>
    <property type="match status" value="1"/>
</dbReference>
<organism evidence="3">
    <name type="scientific">Burkholderia pseudomallei 1710a</name>
    <dbReference type="NCBI Taxonomy" id="320371"/>
    <lineage>
        <taxon>Bacteria</taxon>
        <taxon>Pseudomonadati</taxon>
        <taxon>Pseudomonadota</taxon>
        <taxon>Betaproteobacteria</taxon>
        <taxon>Burkholderiales</taxon>
        <taxon>Burkholderiaceae</taxon>
        <taxon>Burkholderia</taxon>
        <taxon>pseudomallei group</taxon>
    </lineage>
</organism>
<dbReference type="EMBL" id="CM000832">
    <property type="protein sequence ID" value="EET06587.1"/>
    <property type="molecule type" value="Genomic_DNA"/>
</dbReference>
<dbReference type="Pfam" id="PF00534">
    <property type="entry name" value="Glycos_transf_1"/>
    <property type="match status" value="1"/>
</dbReference>
<dbReference type="RefSeq" id="WP_004527665.1">
    <property type="nucleotide sequence ID" value="NZ_CM000832.1"/>
</dbReference>
<feature type="domain" description="DUF4214" evidence="2">
    <location>
        <begin position="507"/>
        <end position="577"/>
    </location>
</feature>
<dbReference type="CDD" id="cd03801">
    <property type="entry name" value="GT4_PimA-like"/>
    <property type="match status" value="1"/>
</dbReference>
<keyword evidence="3" id="KW-0328">Glycosyltransferase</keyword>
<keyword evidence="3" id="KW-0808">Transferase</keyword>
<sequence length="598" mass="67451">MKLAFFTPFHPACGPGFMSKAVVEHLKDYFDVTVFYQWHALHQPYEVEDVSVRIIEDDMDMEPVAREFDAVIYNLGNNEENHYSIFQCLKRLPGIVVLHDFVMQHGIVNDLFNRKQKSDLYYWLLAALYGKDGVRACHASALSYAGGVRGGWDSSSVASFPMFEVFSGLASACVVHSKFFENQLKPHFAGPILMTRNPYDLKRVPTEDVIETFYKVRGKAGGKVVFAAFGHMSPSKCIDRVLRVFGHSERLRKEARLILCGGASPEYDQYLRRLCADGDLGHCVEFRGSVSDTELYALQVEADVFVNLRQPNTEGQSGSLIEQLAAGKPVICYDTGCYGDLSEDVAYKVHSTTDFNELQRVFERLLNGVAERREVGLRGRAAALEYDCARYARDMFEFVFENREYLKAFQRRNFDGLRPLGVSGATIDTRHPENYSRTQSIWGVLDGFVHHASSEALSLIPGDARHHYLSFLTQPYRPLIDSLLELSASDVPEVELEADGTSLYSTASAPVLNTSFWTKLKCPVSEHFAYIGYKKLLCRDPDLAGLRDYAEKLASETISRKEMILAMLRSTEFAERFGDIRKSSDYVSLIRWAGAQVA</sequence>
<dbReference type="InterPro" id="IPR025282">
    <property type="entry name" value="DUF4214"/>
</dbReference>
<dbReference type="EC" id="2.4.1.-" evidence="3"/>
<dbReference type="AlphaFoldDB" id="A0A0E1WAL2"/>
<protein>
    <submittedName>
        <fullName evidence="3">Glycosyl transferase, group 1 family</fullName>
        <ecNumber evidence="3">2.4.1.-</ecNumber>
    </submittedName>
</protein>
<evidence type="ECO:0000313" key="3">
    <source>
        <dbReference type="EMBL" id="EET06587.1"/>
    </source>
</evidence>
<evidence type="ECO:0000259" key="2">
    <source>
        <dbReference type="Pfam" id="PF13946"/>
    </source>
</evidence>
<dbReference type="GO" id="GO:0016757">
    <property type="term" value="F:glycosyltransferase activity"/>
    <property type="evidence" value="ECO:0007669"/>
    <property type="project" value="UniProtKB-KW"/>
</dbReference>
<dbReference type="PANTHER" id="PTHR12526">
    <property type="entry name" value="GLYCOSYLTRANSFERASE"/>
    <property type="match status" value="1"/>
</dbReference>
<dbReference type="Proteomes" id="UP000001812">
    <property type="component" value="Chromosome I"/>
</dbReference>
<dbReference type="Gene3D" id="3.40.50.2000">
    <property type="entry name" value="Glycogen Phosphorylase B"/>
    <property type="match status" value="1"/>
</dbReference>
<accession>A0A0E1WAL2</accession>